<feature type="transmembrane region" description="Helical" evidence="1">
    <location>
        <begin position="290"/>
        <end position="310"/>
    </location>
</feature>
<evidence type="ECO:0008006" key="4">
    <source>
        <dbReference type="Google" id="ProtNLM"/>
    </source>
</evidence>
<dbReference type="AlphaFoldDB" id="A0A2U3I8L1"/>
<dbReference type="OrthoDB" id="5498145at2"/>
<evidence type="ECO:0000313" key="3">
    <source>
        <dbReference type="Proteomes" id="UP000238169"/>
    </source>
</evidence>
<proteinExistence type="predicted"/>
<feature type="transmembrane region" description="Helical" evidence="1">
    <location>
        <begin position="316"/>
        <end position="336"/>
    </location>
</feature>
<feature type="transmembrane region" description="Helical" evidence="1">
    <location>
        <begin position="258"/>
        <end position="283"/>
    </location>
</feature>
<keyword evidence="1" id="KW-0812">Transmembrane</keyword>
<keyword evidence="1" id="KW-1133">Transmembrane helix</keyword>
<name>A0A2U3I8L1_9BURK</name>
<dbReference type="Proteomes" id="UP000238169">
    <property type="component" value="Unassembled WGS sequence"/>
</dbReference>
<organism evidence="2 3">
    <name type="scientific">Caballeronia novacaledonica</name>
    <dbReference type="NCBI Taxonomy" id="1544861"/>
    <lineage>
        <taxon>Bacteria</taxon>
        <taxon>Pseudomonadati</taxon>
        <taxon>Pseudomonadota</taxon>
        <taxon>Betaproteobacteria</taxon>
        <taxon>Burkholderiales</taxon>
        <taxon>Burkholderiaceae</taxon>
        <taxon>Caballeronia</taxon>
    </lineage>
</organism>
<dbReference type="RefSeq" id="WP_106856104.1">
    <property type="nucleotide sequence ID" value="NZ_OGTP01000013.1"/>
</dbReference>
<feature type="transmembrane region" description="Helical" evidence="1">
    <location>
        <begin position="154"/>
        <end position="171"/>
    </location>
</feature>
<dbReference type="EMBL" id="OGTP01000013">
    <property type="protein sequence ID" value="SPB16539.1"/>
    <property type="molecule type" value="Genomic_DNA"/>
</dbReference>
<feature type="transmembrane region" description="Helical" evidence="1">
    <location>
        <begin position="71"/>
        <end position="91"/>
    </location>
</feature>
<keyword evidence="3" id="KW-1185">Reference proteome</keyword>
<feature type="transmembrane region" description="Helical" evidence="1">
    <location>
        <begin position="98"/>
        <end position="114"/>
    </location>
</feature>
<gene>
    <name evidence="2" type="ORF">NOV72_03738</name>
</gene>
<sequence>MNSNQPESNIRPATVLGLFLALLGLGYFAYLCASIWPYTMDDSFISFRYARNLVQGHGLRFNPTDSAPAEGFTSALWLIAMVPAFLLRIPADIYAKEINLCFAIGTAVLIALSIREGRENERWSPLVGLLSLGGAAAYLCFFPVAIITVSGMETALSSFLACAGVFQVLRFNRPRGAGSYLLFAVTLLLMGLARPDLNLVALILLATAVRTSPEVSERRQLLRAGALYVCAGALYFGWRWSYFSSFLPLPFYIKGTGAGLQGLGSVLSFLTEPLIAALLLLSLGARRRMLGFLIAAIAYIVFFTKPVHLMGEGHRFLMPIVPLLIVTGFSTIDRVVHAASKRIVVVIATILLVMASAASLDRTERDFLNIYADGLKSSYGAMGLKLGSVKTTGTVAVSSVGLISYLSNWTVVDMFGLCNAEIAKHPDRRIPVIFASKPDFIMLASSSRNEYRPLVSQHRSEFNQAIYEKAVSERYRLTQVLEFIPGFYLFVLEK</sequence>
<reference evidence="3" key="1">
    <citation type="submission" date="2018-01" db="EMBL/GenBank/DDBJ databases">
        <authorList>
            <person name="Peeters C."/>
        </authorList>
    </citation>
    <scope>NUCLEOTIDE SEQUENCE [LARGE SCALE GENOMIC DNA]</scope>
</reference>
<feature type="transmembrane region" description="Helical" evidence="1">
    <location>
        <begin position="12"/>
        <end position="36"/>
    </location>
</feature>
<protein>
    <recommendedName>
        <fullName evidence="4">Glycosyltransferase RgtA/B/C/D-like domain-containing protein</fullName>
    </recommendedName>
</protein>
<feature type="transmembrane region" description="Helical" evidence="1">
    <location>
        <begin position="343"/>
        <end position="360"/>
    </location>
</feature>
<accession>A0A2U3I8L1</accession>
<feature type="transmembrane region" description="Helical" evidence="1">
    <location>
        <begin position="221"/>
        <end position="238"/>
    </location>
</feature>
<evidence type="ECO:0000256" key="1">
    <source>
        <dbReference type="SAM" id="Phobius"/>
    </source>
</evidence>
<feature type="transmembrane region" description="Helical" evidence="1">
    <location>
        <begin position="177"/>
        <end position="209"/>
    </location>
</feature>
<feature type="transmembrane region" description="Helical" evidence="1">
    <location>
        <begin position="126"/>
        <end position="147"/>
    </location>
</feature>
<evidence type="ECO:0000313" key="2">
    <source>
        <dbReference type="EMBL" id="SPB16539.1"/>
    </source>
</evidence>
<keyword evidence="1" id="KW-0472">Membrane</keyword>